<reference evidence="1 2" key="1">
    <citation type="submission" date="2021-03" db="EMBL/GenBank/DDBJ databases">
        <title>Sequencing the genomes of 1000 actinobacteria strains.</title>
        <authorList>
            <person name="Klenk H.-P."/>
        </authorList>
    </citation>
    <scope>NUCLEOTIDE SEQUENCE [LARGE SCALE GENOMIC DNA]</scope>
    <source>
        <strain evidence="1 2">DSM 46670</strain>
    </source>
</reference>
<gene>
    <name evidence="1" type="ORF">JOF56_005443</name>
</gene>
<evidence type="ECO:0000313" key="1">
    <source>
        <dbReference type="EMBL" id="MBP2325058.1"/>
    </source>
</evidence>
<accession>A0ABS4TMA7</accession>
<dbReference type="EMBL" id="JAGINW010000001">
    <property type="protein sequence ID" value="MBP2325058.1"/>
    <property type="molecule type" value="Genomic_DNA"/>
</dbReference>
<protein>
    <submittedName>
        <fullName evidence="1">Uncharacterized protein</fullName>
    </submittedName>
</protein>
<name>A0ABS4TMA7_9PSEU</name>
<sequence>MIPMDVTRDIGTGKLDPRLFNITKLVEFGFDDASRTDIPLIVSGGSGGRELRSLGSKAVKVEKAAGIRTFGSAQRIWLDGPVRATLDKSVPQIGAPAAWQAGYTGVSGRDRRPPYWVSLP</sequence>
<dbReference type="Proteomes" id="UP001519332">
    <property type="component" value="Unassembled WGS sequence"/>
</dbReference>
<keyword evidence="2" id="KW-1185">Reference proteome</keyword>
<comment type="caution">
    <text evidence="1">The sequence shown here is derived from an EMBL/GenBank/DDBJ whole genome shotgun (WGS) entry which is preliminary data.</text>
</comment>
<dbReference type="RefSeq" id="WP_209642308.1">
    <property type="nucleotide sequence ID" value="NZ_JAGINW010000001.1"/>
</dbReference>
<organism evidence="1 2">
    <name type="scientific">Kibdelosporangium banguiense</name>
    <dbReference type="NCBI Taxonomy" id="1365924"/>
    <lineage>
        <taxon>Bacteria</taxon>
        <taxon>Bacillati</taxon>
        <taxon>Actinomycetota</taxon>
        <taxon>Actinomycetes</taxon>
        <taxon>Pseudonocardiales</taxon>
        <taxon>Pseudonocardiaceae</taxon>
        <taxon>Kibdelosporangium</taxon>
    </lineage>
</organism>
<proteinExistence type="predicted"/>
<evidence type="ECO:0000313" key="2">
    <source>
        <dbReference type="Proteomes" id="UP001519332"/>
    </source>
</evidence>